<organism evidence="2 3">
    <name type="scientific">Methanobrevibacter olleyae</name>
    <dbReference type="NCBI Taxonomy" id="294671"/>
    <lineage>
        <taxon>Archaea</taxon>
        <taxon>Methanobacteriati</taxon>
        <taxon>Methanobacteriota</taxon>
        <taxon>Methanomada group</taxon>
        <taxon>Methanobacteria</taxon>
        <taxon>Methanobacteriales</taxon>
        <taxon>Methanobacteriaceae</taxon>
        <taxon>Methanobrevibacter</taxon>
    </lineage>
</organism>
<keyword evidence="3" id="KW-1185">Reference proteome</keyword>
<sequence>MAKVKGTNKRTRPKRSYKKPGSKKGRGVKQTWKK</sequence>
<dbReference type="PATRIC" id="fig|294671.3.peg.591"/>
<dbReference type="Proteomes" id="UP000066376">
    <property type="component" value="Chromosome"/>
</dbReference>
<dbReference type="EMBL" id="CP014265">
    <property type="protein sequence ID" value="AMK15126.1"/>
    <property type="molecule type" value="Genomic_DNA"/>
</dbReference>
<dbReference type="AlphaFoldDB" id="A0A126QZ73"/>
<reference evidence="3" key="2">
    <citation type="submission" date="2016-02" db="EMBL/GenBank/DDBJ databases">
        <title>The draft genome sequence of the rumen methanogen Methanobrevibacter olleyae YLM1.</title>
        <authorList>
            <consortium name="New Zealand Agricultural Greenhouse Gas Research Centre/Pastoral Greenhouse Gas Research Consortium"/>
            <person name="Kelly W.J."/>
            <person name="Li D."/>
            <person name="Lambie S.C."/>
            <person name="Attwood G.T."/>
            <person name="Altermann E."/>
            <person name="Leahy S.C."/>
        </authorList>
    </citation>
    <scope>NUCLEOTIDE SEQUENCE [LARGE SCALE GENOMIC DNA]</scope>
    <source>
        <strain evidence="3">YLM1</strain>
    </source>
</reference>
<proteinExistence type="predicted"/>
<protein>
    <submittedName>
        <fullName evidence="2">Uncharacterized protein</fullName>
    </submittedName>
</protein>
<accession>A0A126QZ73</accession>
<evidence type="ECO:0000256" key="1">
    <source>
        <dbReference type="SAM" id="MobiDB-lite"/>
    </source>
</evidence>
<gene>
    <name evidence="2" type="ORF">YLM1_0569</name>
</gene>
<reference evidence="2 3" key="1">
    <citation type="journal article" date="2016" name="Genome Announc.">
        <title>Draft Genome Sequence of the Rumen Methanogen Methanobrevibacter olleyae YLM1.</title>
        <authorList>
            <person name="Kelly W.J."/>
            <person name="Li D."/>
            <person name="Lambie S.C."/>
            <person name="Cox F."/>
            <person name="Attwood G.T."/>
            <person name="Altermann E."/>
            <person name="Leahy S.C."/>
        </authorList>
    </citation>
    <scope>NUCLEOTIDE SEQUENCE [LARGE SCALE GENOMIC DNA]</scope>
    <source>
        <strain evidence="2 3">YLM1</strain>
    </source>
</reference>
<dbReference type="KEGG" id="mol:YLM1_0569"/>
<feature type="region of interest" description="Disordered" evidence="1">
    <location>
        <begin position="1"/>
        <end position="34"/>
    </location>
</feature>
<evidence type="ECO:0000313" key="2">
    <source>
        <dbReference type="EMBL" id="AMK15126.1"/>
    </source>
</evidence>
<name>A0A126QZ73_METOL</name>
<evidence type="ECO:0000313" key="3">
    <source>
        <dbReference type="Proteomes" id="UP000066376"/>
    </source>
</evidence>